<evidence type="ECO:0000256" key="4">
    <source>
        <dbReference type="ARBA" id="ARBA00022737"/>
    </source>
</evidence>
<dbReference type="InterPro" id="IPR000210">
    <property type="entry name" value="BTB/POZ_dom"/>
</dbReference>
<feature type="compositionally biased region" description="Basic residues" evidence="11">
    <location>
        <begin position="202"/>
        <end position="215"/>
    </location>
</feature>
<evidence type="ECO:0000256" key="11">
    <source>
        <dbReference type="SAM" id="MobiDB-lite"/>
    </source>
</evidence>
<comment type="subcellular location">
    <subcellularLocation>
        <location evidence="1">Nucleus</location>
    </subcellularLocation>
</comment>
<evidence type="ECO:0000256" key="7">
    <source>
        <dbReference type="ARBA" id="ARBA00023015"/>
    </source>
</evidence>
<feature type="region of interest" description="Disordered" evidence="11">
    <location>
        <begin position="188"/>
        <end position="223"/>
    </location>
</feature>
<dbReference type="FunFam" id="3.30.710.10:FF:000048">
    <property type="entry name" value="zinc finger and BTB domain-containing protein 17"/>
    <property type="match status" value="1"/>
</dbReference>
<dbReference type="PANTHER" id="PTHR46105:SF28">
    <property type="entry name" value="ZINC FINGER PROTEIN 37-LIKE"/>
    <property type="match status" value="1"/>
</dbReference>
<dbReference type="GO" id="GO:0000981">
    <property type="term" value="F:DNA-binding transcription factor activity, RNA polymerase II-specific"/>
    <property type="evidence" value="ECO:0007669"/>
    <property type="project" value="TreeGrafter"/>
</dbReference>
<accession>A0A8D2JIB7</accession>
<evidence type="ECO:0000256" key="8">
    <source>
        <dbReference type="ARBA" id="ARBA00023125"/>
    </source>
</evidence>
<sequence length="223" mass="24629">MDFPQHSKQVLEQLNQQRQLGLLCDCTFVVDGIDFKAHKAVLAACSEYFRMLFVDQKDVVHLDISNAAGLEQVLDFMYTAKLNLSPENVEDVLAVAGFLQIQEVVGACRTLQALAAPAETSAMCSAAAPAADGMVLPSCPGLVRPEWALCVWHNRRVGLSGMGPAEPRGLHVMPRVALCLFQGRRRQLAGVKKRGPPLGSRSRSRNRNRTRRRRAPPLDCKRQ</sequence>
<evidence type="ECO:0000313" key="14">
    <source>
        <dbReference type="Proteomes" id="UP000694545"/>
    </source>
</evidence>
<feature type="domain" description="BTB" evidence="12">
    <location>
        <begin position="24"/>
        <end position="86"/>
    </location>
</feature>
<keyword evidence="9" id="KW-0804">Transcription</keyword>
<keyword evidence="10" id="KW-0539">Nucleus</keyword>
<dbReference type="Ensembl" id="ENSVKKT00000013185.1">
    <property type="protein sequence ID" value="ENSVKKP00000012874.1"/>
    <property type="gene ID" value="ENSVKKG00000008915.1"/>
</dbReference>
<proteinExistence type="inferred from homology"/>
<dbReference type="PROSITE" id="PS50097">
    <property type="entry name" value="BTB"/>
    <property type="match status" value="1"/>
</dbReference>
<organism evidence="13 14">
    <name type="scientific">Varanus komodoensis</name>
    <name type="common">Komodo dragon</name>
    <dbReference type="NCBI Taxonomy" id="61221"/>
    <lineage>
        <taxon>Eukaryota</taxon>
        <taxon>Metazoa</taxon>
        <taxon>Chordata</taxon>
        <taxon>Craniata</taxon>
        <taxon>Vertebrata</taxon>
        <taxon>Euteleostomi</taxon>
        <taxon>Lepidosauria</taxon>
        <taxon>Squamata</taxon>
        <taxon>Bifurcata</taxon>
        <taxon>Unidentata</taxon>
        <taxon>Episquamata</taxon>
        <taxon>Toxicofera</taxon>
        <taxon>Anguimorpha</taxon>
        <taxon>Paleoanguimorpha</taxon>
        <taxon>Varanoidea</taxon>
        <taxon>Varanidae</taxon>
        <taxon>Varanus</taxon>
    </lineage>
</organism>
<evidence type="ECO:0000256" key="2">
    <source>
        <dbReference type="ARBA" id="ARBA00006991"/>
    </source>
</evidence>
<reference evidence="13" key="2">
    <citation type="submission" date="2025-09" db="UniProtKB">
        <authorList>
            <consortium name="Ensembl"/>
        </authorList>
    </citation>
    <scope>IDENTIFICATION</scope>
</reference>
<dbReference type="GO" id="GO:0000978">
    <property type="term" value="F:RNA polymerase II cis-regulatory region sequence-specific DNA binding"/>
    <property type="evidence" value="ECO:0007669"/>
    <property type="project" value="TreeGrafter"/>
</dbReference>
<dbReference type="Gene3D" id="3.30.710.10">
    <property type="entry name" value="Potassium Channel Kv1.1, Chain A"/>
    <property type="match status" value="1"/>
</dbReference>
<evidence type="ECO:0000256" key="10">
    <source>
        <dbReference type="ARBA" id="ARBA00023242"/>
    </source>
</evidence>
<dbReference type="GO" id="GO:0045893">
    <property type="term" value="P:positive regulation of DNA-templated transcription"/>
    <property type="evidence" value="ECO:0007669"/>
    <property type="project" value="UniProtKB-ARBA"/>
</dbReference>
<evidence type="ECO:0000256" key="1">
    <source>
        <dbReference type="ARBA" id="ARBA00004123"/>
    </source>
</evidence>
<dbReference type="Pfam" id="PF00651">
    <property type="entry name" value="BTB"/>
    <property type="match status" value="1"/>
</dbReference>
<dbReference type="PANTHER" id="PTHR46105">
    <property type="entry name" value="AGAP004733-PA"/>
    <property type="match status" value="1"/>
</dbReference>
<protein>
    <recommendedName>
        <fullName evidence="12">BTB domain-containing protein</fullName>
    </recommendedName>
</protein>
<keyword evidence="6" id="KW-0862">Zinc</keyword>
<dbReference type="SUPFAM" id="SSF54695">
    <property type="entry name" value="POZ domain"/>
    <property type="match status" value="1"/>
</dbReference>
<name>A0A8D2JIB7_VARKO</name>
<evidence type="ECO:0000256" key="9">
    <source>
        <dbReference type="ARBA" id="ARBA00023163"/>
    </source>
</evidence>
<dbReference type="CDD" id="cd18206">
    <property type="entry name" value="BTB_POZ_ZBTB17_MIZ1"/>
    <property type="match status" value="1"/>
</dbReference>
<keyword evidence="8" id="KW-0238">DNA-binding</keyword>
<dbReference type="AlphaFoldDB" id="A0A8D2JIB7"/>
<comment type="similarity">
    <text evidence="2">Belongs to the krueppel C2H2-type zinc-finger protein family.</text>
</comment>
<dbReference type="SMART" id="SM00225">
    <property type="entry name" value="BTB"/>
    <property type="match status" value="1"/>
</dbReference>
<dbReference type="Proteomes" id="UP000694545">
    <property type="component" value="Unplaced"/>
</dbReference>
<keyword evidence="5" id="KW-0863">Zinc-finger</keyword>
<keyword evidence="4" id="KW-0677">Repeat</keyword>
<evidence type="ECO:0000256" key="5">
    <source>
        <dbReference type="ARBA" id="ARBA00022771"/>
    </source>
</evidence>
<dbReference type="GO" id="GO:0008270">
    <property type="term" value="F:zinc ion binding"/>
    <property type="evidence" value="ECO:0007669"/>
    <property type="project" value="UniProtKB-KW"/>
</dbReference>
<keyword evidence="14" id="KW-1185">Reference proteome</keyword>
<keyword evidence="3" id="KW-0479">Metal-binding</keyword>
<evidence type="ECO:0000256" key="6">
    <source>
        <dbReference type="ARBA" id="ARBA00022833"/>
    </source>
</evidence>
<evidence type="ECO:0000259" key="12">
    <source>
        <dbReference type="PROSITE" id="PS50097"/>
    </source>
</evidence>
<dbReference type="InterPro" id="IPR050457">
    <property type="entry name" value="ZnFinger_BTB_dom_contain"/>
</dbReference>
<keyword evidence="7" id="KW-0805">Transcription regulation</keyword>
<dbReference type="GO" id="GO:0005634">
    <property type="term" value="C:nucleus"/>
    <property type="evidence" value="ECO:0007669"/>
    <property type="project" value="UniProtKB-SubCell"/>
</dbReference>
<reference evidence="13" key="1">
    <citation type="submission" date="2025-08" db="UniProtKB">
        <authorList>
            <consortium name="Ensembl"/>
        </authorList>
    </citation>
    <scope>IDENTIFICATION</scope>
</reference>
<evidence type="ECO:0000313" key="13">
    <source>
        <dbReference type="Ensembl" id="ENSVKKP00000012874.1"/>
    </source>
</evidence>
<evidence type="ECO:0000256" key="3">
    <source>
        <dbReference type="ARBA" id="ARBA00022723"/>
    </source>
</evidence>
<dbReference type="InterPro" id="IPR011333">
    <property type="entry name" value="SKP1/BTB/POZ_sf"/>
</dbReference>